<organism evidence="2 3">
    <name type="scientific">Panagrolaimus superbus</name>
    <dbReference type="NCBI Taxonomy" id="310955"/>
    <lineage>
        <taxon>Eukaryota</taxon>
        <taxon>Metazoa</taxon>
        <taxon>Ecdysozoa</taxon>
        <taxon>Nematoda</taxon>
        <taxon>Chromadorea</taxon>
        <taxon>Rhabditida</taxon>
        <taxon>Tylenchina</taxon>
        <taxon>Panagrolaimomorpha</taxon>
        <taxon>Panagrolaimoidea</taxon>
        <taxon>Panagrolaimidae</taxon>
        <taxon>Panagrolaimus</taxon>
    </lineage>
</organism>
<evidence type="ECO:0000313" key="2">
    <source>
        <dbReference type="Proteomes" id="UP000887577"/>
    </source>
</evidence>
<reference evidence="3" key="1">
    <citation type="submission" date="2022-11" db="UniProtKB">
        <authorList>
            <consortium name="WormBaseParasite"/>
        </authorList>
    </citation>
    <scope>IDENTIFICATION</scope>
</reference>
<sequence>MEHFQHPPPLSSHSNEGISSEGRRLEAENDCLRARNTMLEAENARLKSEVGFNAKLSKIQEEFPQLLQAYQDAMESKIIKAAAEISSLKKTVNF</sequence>
<dbReference type="AlphaFoldDB" id="A0A914YUN0"/>
<dbReference type="Proteomes" id="UP000887577">
    <property type="component" value="Unplaced"/>
</dbReference>
<protein>
    <submittedName>
        <fullName evidence="3">Uncharacterized protein</fullName>
    </submittedName>
</protein>
<evidence type="ECO:0000256" key="1">
    <source>
        <dbReference type="SAM" id="MobiDB-lite"/>
    </source>
</evidence>
<evidence type="ECO:0000313" key="3">
    <source>
        <dbReference type="WBParaSite" id="PSU_v2.g4328.t1"/>
    </source>
</evidence>
<proteinExistence type="predicted"/>
<accession>A0A914YUN0</accession>
<name>A0A914YUN0_9BILA</name>
<keyword evidence="2" id="KW-1185">Reference proteome</keyword>
<feature type="region of interest" description="Disordered" evidence="1">
    <location>
        <begin position="1"/>
        <end position="27"/>
    </location>
</feature>
<feature type="compositionally biased region" description="Pro residues" evidence="1">
    <location>
        <begin position="1"/>
        <end position="10"/>
    </location>
</feature>
<dbReference type="WBParaSite" id="PSU_v2.g4328.t1">
    <property type="protein sequence ID" value="PSU_v2.g4328.t1"/>
    <property type="gene ID" value="PSU_v2.g4328"/>
</dbReference>